<sequence>MGSQQSHGAAEIPITVGLGGVAVEMKLPSTVWIGEQGQFGSKHVLHPGMMTAWPQICFKKEAYVTKHIFCFTAHHVEFYWGKPTIISSPIQCPPNKLCSVTPNLSINKKAQESKPSEINIVELLAKQIRLFLALYPVYEFEGILKSEPLSFMEPGNKHLCDLYLISMSLVNMKRYMDTTLAILISMTCDTLPFHLPSIASHLMLP</sequence>
<name>A0ACC2SM75_9FUNG</name>
<evidence type="ECO:0000313" key="1">
    <source>
        <dbReference type="EMBL" id="KAJ9063374.1"/>
    </source>
</evidence>
<dbReference type="EMBL" id="QTSX02004972">
    <property type="protein sequence ID" value="KAJ9063374.1"/>
    <property type="molecule type" value="Genomic_DNA"/>
</dbReference>
<evidence type="ECO:0000313" key="2">
    <source>
        <dbReference type="Proteomes" id="UP001165960"/>
    </source>
</evidence>
<protein>
    <submittedName>
        <fullName evidence="1">Uncharacterized protein</fullName>
    </submittedName>
</protein>
<proteinExistence type="predicted"/>
<gene>
    <name evidence="1" type="ORF">DSO57_1000701</name>
</gene>
<keyword evidence="2" id="KW-1185">Reference proteome</keyword>
<dbReference type="Proteomes" id="UP001165960">
    <property type="component" value="Unassembled WGS sequence"/>
</dbReference>
<accession>A0ACC2SM75</accession>
<organism evidence="1 2">
    <name type="scientific">Entomophthora muscae</name>
    <dbReference type="NCBI Taxonomy" id="34485"/>
    <lineage>
        <taxon>Eukaryota</taxon>
        <taxon>Fungi</taxon>
        <taxon>Fungi incertae sedis</taxon>
        <taxon>Zoopagomycota</taxon>
        <taxon>Entomophthoromycotina</taxon>
        <taxon>Entomophthoromycetes</taxon>
        <taxon>Entomophthorales</taxon>
        <taxon>Entomophthoraceae</taxon>
        <taxon>Entomophthora</taxon>
    </lineage>
</organism>
<reference evidence="1" key="1">
    <citation type="submission" date="2022-04" db="EMBL/GenBank/DDBJ databases">
        <title>Genome of the entomopathogenic fungus Entomophthora muscae.</title>
        <authorList>
            <person name="Elya C."/>
            <person name="Lovett B.R."/>
            <person name="Lee E."/>
            <person name="Macias A.M."/>
            <person name="Hajek A.E."/>
            <person name="De Bivort B.L."/>
            <person name="Kasson M.T."/>
            <person name="De Fine Licht H.H."/>
            <person name="Stajich J.E."/>
        </authorList>
    </citation>
    <scope>NUCLEOTIDE SEQUENCE</scope>
    <source>
        <strain evidence="1">Berkeley</strain>
    </source>
</reference>
<comment type="caution">
    <text evidence="1">The sequence shown here is derived from an EMBL/GenBank/DDBJ whole genome shotgun (WGS) entry which is preliminary data.</text>
</comment>